<sequence length="38" mass="4406">MINLVLHWKSSTKHSYVGVLSQQNIRMWVSSHLIVEIA</sequence>
<proteinExistence type="predicted"/>
<evidence type="ECO:0000313" key="1">
    <source>
        <dbReference type="EMBL" id="JAE06388.1"/>
    </source>
</evidence>
<protein>
    <submittedName>
        <fullName evidence="1">Uncharacterized protein</fullName>
    </submittedName>
</protein>
<organism evidence="1">
    <name type="scientific">Arundo donax</name>
    <name type="common">Giant reed</name>
    <name type="synonym">Donax arundinaceus</name>
    <dbReference type="NCBI Taxonomy" id="35708"/>
    <lineage>
        <taxon>Eukaryota</taxon>
        <taxon>Viridiplantae</taxon>
        <taxon>Streptophyta</taxon>
        <taxon>Embryophyta</taxon>
        <taxon>Tracheophyta</taxon>
        <taxon>Spermatophyta</taxon>
        <taxon>Magnoliopsida</taxon>
        <taxon>Liliopsida</taxon>
        <taxon>Poales</taxon>
        <taxon>Poaceae</taxon>
        <taxon>PACMAD clade</taxon>
        <taxon>Arundinoideae</taxon>
        <taxon>Arundineae</taxon>
        <taxon>Arundo</taxon>
    </lineage>
</organism>
<accession>A0A0A9FDP0</accession>
<dbReference type="EMBL" id="GBRH01191508">
    <property type="protein sequence ID" value="JAE06388.1"/>
    <property type="molecule type" value="Transcribed_RNA"/>
</dbReference>
<reference evidence="1" key="2">
    <citation type="journal article" date="2015" name="Data Brief">
        <title>Shoot transcriptome of the giant reed, Arundo donax.</title>
        <authorList>
            <person name="Barrero R.A."/>
            <person name="Guerrero F.D."/>
            <person name="Moolhuijzen P."/>
            <person name="Goolsby J.A."/>
            <person name="Tidwell J."/>
            <person name="Bellgard S.E."/>
            <person name="Bellgard M.I."/>
        </authorList>
    </citation>
    <scope>NUCLEOTIDE SEQUENCE</scope>
    <source>
        <tissue evidence="1">Shoot tissue taken approximately 20 cm above the soil surface</tissue>
    </source>
</reference>
<name>A0A0A9FDP0_ARUDO</name>
<reference evidence="1" key="1">
    <citation type="submission" date="2014-09" db="EMBL/GenBank/DDBJ databases">
        <authorList>
            <person name="Magalhaes I.L.F."/>
            <person name="Oliveira U."/>
            <person name="Santos F.R."/>
            <person name="Vidigal T.H.D.A."/>
            <person name="Brescovit A.D."/>
            <person name="Santos A.J."/>
        </authorList>
    </citation>
    <scope>NUCLEOTIDE SEQUENCE</scope>
    <source>
        <tissue evidence="1">Shoot tissue taken approximately 20 cm above the soil surface</tissue>
    </source>
</reference>
<dbReference type="AlphaFoldDB" id="A0A0A9FDP0"/>